<sequence>MKKILALHTGGTISMSQNTAGEVSLNKSNPLLDDNYDQLFDHQINLTSEEIFNLPSPHMSMQRMLQLHDRILQAEAAGIDGVVVTHGTDTLEETAYFLDLTLPDTIPVVVTGAMRSSNEIGSDGLYNFMSAVWTAASPQSRGKGVLVVMNDEVHTARYVTKTHTTNVSTFRTPTFGPIGLVAQHKVQFFQELITQENVALDHVVDRVYLVKAYAGMDAQLLEAIANPNTNGLVLEALGAGNMPPQTLPALRQILDLGIPVVLVSRCFNGVAQAVYEYEGGGVQLEKMGIIYCRGLNGPKARIKLLVGLSAGKSPAEIRHYLSDAVS</sequence>
<dbReference type="Proteomes" id="UP000051236">
    <property type="component" value="Unassembled WGS sequence"/>
</dbReference>
<feature type="domain" description="L-asparaginase N-terminal" evidence="6">
    <location>
        <begin position="3"/>
        <end position="192"/>
    </location>
</feature>
<evidence type="ECO:0000313" key="8">
    <source>
        <dbReference type="EMBL" id="KRM32503.1"/>
    </source>
</evidence>
<dbReference type="SUPFAM" id="SSF53774">
    <property type="entry name" value="Glutaminase/Asparaginase"/>
    <property type="match status" value="1"/>
</dbReference>
<dbReference type="PRINTS" id="PR00139">
    <property type="entry name" value="ASNGLNASE"/>
</dbReference>
<dbReference type="GO" id="GO:0004067">
    <property type="term" value="F:asparaginase activity"/>
    <property type="evidence" value="ECO:0007669"/>
    <property type="project" value="UniProtKB-UniRule"/>
</dbReference>
<dbReference type="AlphaFoldDB" id="A0A0R1XQG3"/>
<evidence type="ECO:0000259" key="6">
    <source>
        <dbReference type="Pfam" id="PF00710"/>
    </source>
</evidence>
<proteinExistence type="inferred from homology"/>
<dbReference type="InterPro" id="IPR027473">
    <property type="entry name" value="L-asparaginase_C"/>
</dbReference>
<dbReference type="SMART" id="SM00870">
    <property type="entry name" value="Asparaginase"/>
    <property type="match status" value="1"/>
</dbReference>
<dbReference type="RefSeq" id="WP_057002807.1">
    <property type="nucleotide sequence ID" value="NZ_AZGA01000070.1"/>
</dbReference>
<dbReference type="FunFam" id="3.40.50.1170:FF:000001">
    <property type="entry name" value="L-asparaginase 2"/>
    <property type="match status" value="1"/>
</dbReference>
<dbReference type="PIRSF" id="PIRSF500176">
    <property type="entry name" value="L_ASNase"/>
    <property type="match status" value="1"/>
</dbReference>
<evidence type="ECO:0000256" key="1">
    <source>
        <dbReference type="ARBA" id="ARBA00010518"/>
    </source>
</evidence>
<feature type="domain" description="Asparaginase/glutaminase C-terminal" evidence="7">
    <location>
        <begin position="206"/>
        <end position="320"/>
    </location>
</feature>
<dbReference type="PIRSF" id="PIRSF001220">
    <property type="entry name" value="L-ASNase_gatD"/>
    <property type="match status" value="1"/>
</dbReference>
<dbReference type="InterPro" id="IPR027475">
    <property type="entry name" value="Asparaginase/glutaminase_AS2"/>
</dbReference>
<feature type="active site" evidence="5">
    <location>
        <position position="88"/>
    </location>
</feature>
<dbReference type="PANTHER" id="PTHR11707:SF28">
    <property type="entry name" value="60 KDA LYSOPHOSPHOLIPASE"/>
    <property type="match status" value="1"/>
</dbReference>
<dbReference type="STRING" id="1423734.FC83_GL000368"/>
<dbReference type="PROSITE" id="PS51732">
    <property type="entry name" value="ASN_GLN_ASE_3"/>
    <property type="match status" value="1"/>
</dbReference>
<evidence type="ECO:0000313" key="9">
    <source>
        <dbReference type="Proteomes" id="UP000051236"/>
    </source>
</evidence>
<evidence type="ECO:0000256" key="5">
    <source>
        <dbReference type="PROSITE-ProRule" id="PRU10100"/>
    </source>
</evidence>
<dbReference type="Gene3D" id="3.40.50.1170">
    <property type="entry name" value="L-asparaginase, N-terminal domain"/>
    <property type="match status" value="1"/>
</dbReference>
<comment type="similarity">
    <text evidence="1">Belongs to the asparaginase 1 family.</text>
</comment>
<evidence type="ECO:0000256" key="2">
    <source>
        <dbReference type="ARBA" id="ARBA00022801"/>
    </source>
</evidence>
<evidence type="ECO:0000259" key="7">
    <source>
        <dbReference type="Pfam" id="PF17763"/>
    </source>
</evidence>
<dbReference type="InterPro" id="IPR006034">
    <property type="entry name" value="Asparaginase/glutaminase-like"/>
</dbReference>
<dbReference type="InterPro" id="IPR040919">
    <property type="entry name" value="Asparaginase_C"/>
</dbReference>
<feature type="binding site" evidence="4">
    <location>
        <begin position="88"/>
        <end position="89"/>
    </location>
    <ligand>
        <name>substrate</name>
    </ligand>
</feature>
<name>A0A0R1XQG3_9LACO</name>
<dbReference type="eggNOG" id="COG0252">
    <property type="taxonomic scope" value="Bacteria"/>
</dbReference>
<evidence type="ECO:0000256" key="3">
    <source>
        <dbReference type="PIRSR" id="PIRSR001220-1"/>
    </source>
</evidence>
<protein>
    <submittedName>
        <fullName evidence="8">Asparaginase</fullName>
    </submittedName>
</protein>
<accession>A0A0R1XQG3</accession>
<dbReference type="Pfam" id="PF17763">
    <property type="entry name" value="Asparaginase_C"/>
    <property type="match status" value="1"/>
</dbReference>
<feature type="active site" description="O-isoaspartyl threonine intermediate" evidence="3">
    <location>
        <position position="12"/>
    </location>
</feature>
<dbReference type="InterPro" id="IPR004550">
    <property type="entry name" value="AsnASE_II"/>
</dbReference>
<dbReference type="CDD" id="cd08964">
    <property type="entry name" value="L-asparaginase_II"/>
    <property type="match status" value="1"/>
</dbReference>
<evidence type="ECO:0000256" key="4">
    <source>
        <dbReference type="PIRSR" id="PIRSR001220-2"/>
    </source>
</evidence>
<dbReference type="PATRIC" id="fig|1423734.3.peg.368"/>
<dbReference type="InterPro" id="IPR037152">
    <property type="entry name" value="L-asparaginase_N_sf"/>
</dbReference>
<comment type="caution">
    <text evidence="8">The sequence shown here is derived from an EMBL/GenBank/DDBJ whole genome shotgun (WGS) entry which is preliminary data.</text>
</comment>
<dbReference type="FunFam" id="3.40.50.40:FF:000003">
    <property type="entry name" value="L-asparaginase 2"/>
    <property type="match status" value="1"/>
</dbReference>
<reference evidence="8 9" key="1">
    <citation type="journal article" date="2015" name="Genome Announc.">
        <title>Expanding the biotechnology potential of lactobacilli through comparative genomics of 213 strains and associated genera.</title>
        <authorList>
            <person name="Sun Z."/>
            <person name="Harris H.M."/>
            <person name="McCann A."/>
            <person name="Guo C."/>
            <person name="Argimon S."/>
            <person name="Zhang W."/>
            <person name="Yang X."/>
            <person name="Jeffery I.B."/>
            <person name="Cooney J.C."/>
            <person name="Kagawa T.F."/>
            <person name="Liu W."/>
            <person name="Song Y."/>
            <person name="Salvetti E."/>
            <person name="Wrobel A."/>
            <person name="Rasinkangas P."/>
            <person name="Parkhill J."/>
            <person name="Rea M.C."/>
            <person name="O'Sullivan O."/>
            <person name="Ritari J."/>
            <person name="Douillard F.P."/>
            <person name="Paul Ross R."/>
            <person name="Yang R."/>
            <person name="Briner A.E."/>
            <person name="Felis G.E."/>
            <person name="de Vos W.M."/>
            <person name="Barrangou R."/>
            <person name="Klaenhammer T.R."/>
            <person name="Caufield P.W."/>
            <person name="Cui Y."/>
            <person name="Zhang H."/>
            <person name="O'Toole P.W."/>
        </authorList>
    </citation>
    <scope>NUCLEOTIDE SEQUENCE [LARGE SCALE GENOMIC DNA]</scope>
    <source>
        <strain evidence="8 9">DSM 18527</strain>
    </source>
</reference>
<keyword evidence="9" id="KW-1185">Reference proteome</keyword>
<dbReference type="Gene3D" id="3.40.50.40">
    <property type="match status" value="1"/>
</dbReference>
<organism evidence="8 9">
    <name type="scientific">Agrilactobacillus composti DSM 18527 = JCM 14202</name>
    <dbReference type="NCBI Taxonomy" id="1423734"/>
    <lineage>
        <taxon>Bacteria</taxon>
        <taxon>Bacillati</taxon>
        <taxon>Bacillota</taxon>
        <taxon>Bacilli</taxon>
        <taxon>Lactobacillales</taxon>
        <taxon>Lactobacillaceae</taxon>
        <taxon>Agrilactobacillus</taxon>
    </lineage>
</organism>
<dbReference type="InterPro" id="IPR027474">
    <property type="entry name" value="L-asparaginase_N"/>
</dbReference>
<feature type="binding site" evidence="4">
    <location>
        <position position="56"/>
    </location>
    <ligand>
        <name>substrate</name>
    </ligand>
</feature>
<dbReference type="EMBL" id="AZGA01000070">
    <property type="protein sequence ID" value="KRM32503.1"/>
    <property type="molecule type" value="Genomic_DNA"/>
</dbReference>
<dbReference type="GO" id="GO:0006528">
    <property type="term" value="P:asparagine metabolic process"/>
    <property type="evidence" value="ECO:0007669"/>
    <property type="project" value="InterPro"/>
</dbReference>
<keyword evidence="2" id="KW-0378">Hydrolase</keyword>
<dbReference type="InterPro" id="IPR036152">
    <property type="entry name" value="Asp/glu_Ase-like_sf"/>
</dbReference>
<dbReference type="PROSITE" id="PS00917">
    <property type="entry name" value="ASN_GLN_ASE_2"/>
    <property type="match status" value="1"/>
</dbReference>
<gene>
    <name evidence="8" type="ORF">FC83_GL000368</name>
</gene>
<dbReference type="SFLD" id="SFLDS00057">
    <property type="entry name" value="Glutaminase/Asparaginase"/>
    <property type="match status" value="1"/>
</dbReference>
<dbReference type="Pfam" id="PF00710">
    <property type="entry name" value="Asparaginase"/>
    <property type="match status" value="1"/>
</dbReference>
<dbReference type="PANTHER" id="PTHR11707">
    <property type="entry name" value="L-ASPARAGINASE"/>
    <property type="match status" value="1"/>
</dbReference>